<comment type="catalytic activity">
    <reaction evidence="6">
        <text>1D-myo-inositol 1,3,4,5,6-pentakisphosphate + ATP = 1D-myo-inositol hexakisphosphate + ADP + H(+)</text>
        <dbReference type="Rhea" id="RHEA:20313"/>
        <dbReference type="ChEBI" id="CHEBI:15378"/>
        <dbReference type="ChEBI" id="CHEBI:30616"/>
        <dbReference type="ChEBI" id="CHEBI:57733"/>
        <dbReference type="ChEBI" id="CHEBI:58130"/>
        <dbReference type="ChEBI" id="CHEBI:456216"/>
        <dbReference type="EC" id="2.7.1.158"/>
    </reaction>
</comment>
<organism evidence="7 8">
    <name type="scientific">Skeletonema marinoi</name>
    <dbReference type="NCBI Taxonomy" id="267567"/>
    <lineage>
        <taxon>Eukaryota</taxon>
        <taxon>Sar</taxon>
        <taxon>Stramenopiles</taxon>
        <taxon>Ochrophyta</taxon>
        <taxon>Bacillariophyta</taxon>
        <taxon>Coscinodiscophyceae</taxon>
        <taxon>Thalassiosirophycidae</taxon>
        <taxon>Thalassiosirales</taxon>
        <taxon>Skeletonemataceae</taxon>
        <taxon>Skeletonema</taxon>
        <taxon>Skeletonema marinoi-dohrnii complex</taxon>
    </lineage>
</organism>
<evidence type="ECO:0000313" key="7">
    <source>
        <dbReference type="EMBL" id="KAK1746314.1"/>
    </source>
</evidence>
<sequence>MNQWSPSDWLYHAEGGKHAIFRYRPSAAENSNCLAEEHVAGHVLRISKHDLALSYAVFDNASADENAALATDHEVSNALEQETKSYLFQRKVVQPLLGQRYLDLPRSVVLPPVFCAQLYQQAIASGDIPSSRLQSWRIEGSEMKSTSNNYATSKGVKATLLRDHTTLIKHPRFPDQPMAKHNVISVEIKPKAGYITSSPLVPPKNRCKYNRTRYSLQQQLMQLGHVQKGWRRKIDQEDDSEIQNSKPFTPSNYSPLDLFSGNIFQIQTALTDLSIHMQNNFRVFSNETQIFGEDISPLEGERKDILDTLVRQCRSIASNKNDENKSDDTILLDFICSVVSKVLHREELLRNLLSMQLLDVIDGDGAIRVYERLVYLCDGSNSKAEELLDEAMLFVDKELTEQPKPPRLRGNNLAISPYALPNCSILHSLIEEMDSFQSHPENVMNSSNEVCIQLVDQLSQEGCVYLLQNWLLSLAMCDVSFFVTFQCLADDQCTVEECQSIHDGGIMHYDVEMEDKAPRTRTMIHYEVKVVDCDAKPAKKLRSRTKVEDVFQYLT</sequence>
<dbReference type="Gene3D" id="3.30.200.110">
    <property type="entry name" value="Inositol-pentakisphosphate 2-kinase, N-lobe"/>
    <property type="match status" value="1"/>
</dbReference>
<keyword evidence="8" id="KW-1185">Reference proteome</keyword>
<evidence type="ECO:0000256" key="6">
    <source>
        <dbReference type="RuleBase" id="RU364126"/>
    </source>
</evidence>
<dbReference type="GO" id="GO:0035299">
    <property type="term" value="F:inositol-1,3,4,5,6-pentakisphosphate 2-kinase activity"/>
    <property type="evidence" value="ECO:0007669"/>
    <property type="project" value="UniProtKB-EC"/>
</dbReference>
<dbReference type="InterPro" id="IPR009286">
    <property type="entry name" value="Ins_P5_2-kin"/>
</dbReference>
<evidence type="ECO:0000256" key="1">
    <source>
        <dbReference type="ARBA" id="ARBA00012023"/>
    </source>
</evidence>
<evidence type="ECO:0000256" key="3">
    <source>
        <dbReference type="ARBA" id="ARBA00022741"/>
    </source>
</evidence>
<gene>
    <name evidence="7" type="ORF">QTG54_002921</name>
</gene>
<dbReference type="Proteomes" id="UP001224775">
    <property type="component" value="Unassembled WGS sequence"/>
</dbReference>
<reference evidence="7" key="1">
    <citation type="submission" date="2023-06" db="EMBL/GenBank/DDBJ databases">
        <title>Survivors Of The Sea: Transcriptome response of Skeletonema marinoi to long-term dormancy.</title>
        <authorList>
            <person name="Pinder M.I.M."/>
            <person name="Kourtchenko O."/>
            <person name="Robertson E.K."/>
            <person name="Larsson T."/>
            <person name="Maumus F."/>
            <person name="Osuna-Cruz C.M."/>
            <person name="Vancaester E."/>
            <person name="Stenow R."/>
            <person name="Vandepoele K."/>
            <person name="Ploug H."/>
            <person name="Bruchert V."/>
            <person name="Godhe A."/>
            <person name="Topel M."/>
        </authorList>
    </citation>
    <scope>NUCLEOTIDE SEQUENCE</scope>
    <source>
        <strain evidence="7">R05AC</strain>
    </source>
</reference>
<dbReference type="Pfam" id="PF06090">
    <property type="entry name" value="Ins_P5_2-kin"/>
    <property type="match status" value="1"/>
</dbReference>
<keyword evidence="2 6" id="KW-0808">Transferase</keyword>
<comment type="domain">
    <text evidence="6">The EXKPK motif is conserved in inositol-pentakisphosphate 2-kinases of both family 1 and 2.</text>
</comment>
<dbReference type="GO" id="GO:0005524">
    <property type="term" value="F:ATP binding"/>
    <property type="evidence" value="ECO:0007669"/>
    <property type="project" value="UniProtKB-KW"/>
</dbReference>
<dbReference type="PANTHER" id="PTHR14456:SF2">
    <property type="entry name" value="INOSITOL-PENTAKISPHOSPHATE 2-KINASE"/>
    <property type="match status" value="1"/>
</dbReference>
<comment type="caution">
    <text evidence="7">The sequence shown here is derived from an EMBL/GenBank/DDBJ whole genome shotgun (WGS) entry which is preliminary data.</text>
</comment>
<evidence type="ECO:0000256" key="4">
    <source>
        <dbReference type="ARBA" id="ARBA00022777"/>
    </source>
</evidence>
<keyword evidence="4 6" id="KW-0418">Kinase</keyword>
<dbReference type="GO" id="GO:0032958">
    <property type="term" value="P:inositol phosphate biosynthetic process"/>
    <property type="evidence" value="ECO:0007669"/>
    <property type="project" value="TreeGrafter"/>
</dbReference>
<evidence type="ECO:0000256" key="5">
    <source>
        <dbReference type="ARBA" id="ARBA00022840"/>
    </source>
</evidence>
<evidence type="ECO:0000313" key="8">
    <source>
        <dbReference type="Proteomes" id="UP001224775"/>
    </source>
</evidence>
<name>A0AAD8YIT2_9STRA</name>
<dbReference type="GO" id="GO:0005634">
    <property type="term" value="C:nucleus"/>
    <property type="evidence" value="ECO:0007669"/>
    <property type="project" value="TreeGrafter"/>
</dbReference>
<evidence type="ECO:0000256" key="2">
    <source>
        <dbReference type="ARBA" id="ARBA00022679"/>
    </source>
</evidence>
<dbReference type="AlphaFoldDB" id="A0AAD8YIT2"/>
<protein>
    <recommendedName>
        <fullName evidence="1 6">Inositol-pentakisphosphate 2-kinase</fullName>
        <ecNumber evidence="1 6">2.7.1.158</ecNumber>
    </recommendedName>
</protein>
<keyword evidence="3 6" id="KW-0547">Nucleotide-binding</keyword>
<dbReference type="InterPro" id="IPR043001">
    <property type="entry name" value="IP5_2-K_N_lobe"/>
</dbReference>
<accession>A0AAD8YIT2</accession>
<keyword evidence="5 6" id="KW-0067">ATP-binding</keyword>
<dbReference type="EC" id="2.7.1.158" evidence="1 6"/>
<feature type="non-terminal residue" evidence="7">
    <location>
        <position position="555"/>
    </location>
</feature>
<dbReference type="PANTHER" id="PTHR14456">
    <property type="entry name" value="INOSITOL POLYPHOSPHATE KINASE 1"/>
    <property type="match status" value="1"/>
</dbReference>
<proteinExistence type="predicted"/>
<dbReference type="EMBL" id="JATAAI010000004">
    <property type="protein sequence ID" value="KAK1746314.1"/>
    <property type="molecule type" value="Genomic_DNA"/>
</dbReference>
<comment type="function">
    <text evidence="6">Phosphorylates Ins(1,3,4,5,6)P5 at position 2 to form Ins(1,2,3,4,5,6)P6 (InsP6 or phytate).</text>
</comment>